<proteinExistence type="inferred from homology"/>
<evidence type="ECO:0000313" key="14">
    <source>
        <dbReference type="EMBL" id="HIY26369.1"/>
    </source>
</evidence>
<keyword evidence="6 10" id="KW-0133">Cell shape</keyword>
<evidence type="ECO:0000256" key="7">
    <source>
        <dbReference type="ARBA" id="ARBA00022984"/>
    </source>
</evidence>
<evidence type="ECO:0000256" key="5">
    <source>
        <dbReference type="ARBA" id="ARBA00022840"/>
    </source>
</evidence>
<dbReference type="AlphaFoldDB" id="A0A9D1YCN4"/>
<keyword evidence="8 10" id="KW-0131">Cell cycle</keyword>
<evidence type="ECO:0000256" key="9">
    <source>
        <dbReference type="ARBA" id="ARBA00023316"/>
    </source>
</evidence>
<evidence type="ECO:0000256" key="8">
    <source>
        <dbReference type="ARBA" id="ARBA00023306"/>
    </source>
</evidence>
<dbReference type="GO" id="GO:0071555">
    <property type="term" value="P:cell wall organization"/>
    <property type="evidence" value="ECO:0007669"/>
    <property type="project" value="UniProtKB-KW"/>
</dbReference>
<feature type="binding site" evidence="10">
    <location>
        <begin position="109"/>
        <end position="115"/>
    </location>
    <ligand>
        <name>ATP</name>
        <dbReference type="ChEBI" id="CHEBI:30616"/>
    </ligand>
</feature>
<dbReference type="GO" id="GO:0008360">
    <property type="term" value="P:regulation of cell shape"/>
    <property type="evidence" value="ECO:0007669"/>
    <property type="project" value="UniProtKB-KW"/>
</dbReference>
<dbReference type="GO" id="GO:0005524">
    <property type="term" value="F:ATP binding"/>
    <property type="evidence" value="ECO:0007669"/>
    <property type="project" value="UniProtKB-UniRule"/>
</dbReference>
<dbReference type="EC" id="6.3.2.10" evidence="10 11"/>
<dbReference type="EMBL" id="DXDU01000068">
    <property type="protein sequence ID" value="HIY26369.1"/>
    <property type="molecule type" value="Genomic_DNA"/>
</dbReference>
<keyword evidence="5 10" id="KW-0067">ATP-binding</keyword>
<dbReference type="InterPro" id="IPR035911">
    <property type="entry name" value="MurE/MurF_N"/>
</dbReference>
<keyword evidence="4 10" id="KW-0547">Nucleotide-binding</keyword>
<evidence type="ECO:0000256" key="2">
    <source>
        <dbReference type="ARBA" id="ARBA00022598"/>
    </source>
</evidence>
<protein>
    <recommendedName>
        <fullName evidence="10 11">UDP-N-acetylmuramoyl-tripeptide--D-alanyl-D-alanine ligase</fullName>
        <ecNumber evidence="10 11">6.3.2.10</ecNumber>
    </recommendedName>
    <alternativeName>
        <fullName evidence="10">D-alanyl-D-alanine-adding enzyme</fullName>
    </alternativeName>
</protein>
<keyword evidence="3 10" id="KW-0132">Cell division</keyword>
<dbReference type="Pfam" id="PF02875">
    <property type="entry name" value="Mur_ligase_C"/>
    <property type="match status" value="1"/>
</dbReference>
<evidence type="ECO:0000259" key="12">
    <source>
        <dbReference type="Pfam" id="PF02875"/>
    </source>
</evidence>
<evidence type="ECO:0000256" key="3">
    <source>
        <dbReference type="ARBA" id="ARBA00022618"/>
    </source>
</evidence>
<evidence type="ECO:0000256" key="6">
    <source>
        <dbReference type="ARBA" id="ARBA00022960"/>
    </source>
</evidence>
<feature type="domain" description="Mur ligase C-terminal" evidence="12">
    <location>
        <begin position="320"/>
        <end position="436"/>
    </location>
</feature>
<dbReference type="InterPro" id="IPR036615">
    <property type="entry name" value="Mur_ligase_C_dom_sf"/>
</dbReference>
<keyword evidence="9 10" id="KW-0961">Cell wall biogenesis/degradation</keyword>
<comment type="similarity">
    <text evidence="10">Belongs to the MurCDEF family. MurF subfamily.</text>
</comment>
<comment type="catalytic activity">
    <reaction evidence="10 11">
        <text>D-alanyl-D-alanine + UDP-N-acetyl-alpha-D-muramoyl-L-alanyl-gamma-D-glutamyl-meso-2,6-diaminopimelate + ATP = UDP-N-acetyl-alpha-D-muramoyl-L-alanyl-gamma-D-glutamyl-meso-2,6-diaminopimeloyl-D-alanyl-D-alanine + ADP + phosphate + H(+)</text>
        <dbReference type="Rhea" id="RHEA:28374"/>
        <dbReference type="ChEBI" id="CHEBI:15378"/>
        <dbReference type="ChEBI" id="CHEBI:30616"/>
        <dbReference type="ChEBI" id="CHEBI:43474"/>
        <dbReference type="ChEBI" id="CHEBI:57822"/>
        <dbReference type="ChEBI" id="CHEBI:61386"/>
        <dbReference type="ChEBI" id="CHEBI:83905"/>
        <dbReference type="ChEBI" id="CHEBI:456216"/>
        <dbReference type="EC" id="6.3.2.10"/>
    </reaction>
</comment>
<sequence length="451" mass="47625">MRLKLSQIAAACGGRLLSGDGDLVITGFATDSREGKPGVMFVPIRGERADGHDYIGSFFTGGGSASFTDHPLPGEDRPLVLVKDCREALQKTAAWYREQFEIPVVGITGSVGKTTAKEMVAQALSAKFKVHKTAGNQNSQVGVPITVCGLKKEHTAAVVEMGVSMPGEMGRIAGVVKPTCALITNIGVSHIEYMKSRENIMAEKSRIADYLGKDGVLFVSGDDDLLPTLEGKKPCRVVTYGLDPRCRWRAVDLNEADRGTYFTALAPSGERTQVFVPAAGQHNVRNALGALAVAVHLGVPAQDAVRAIAAYKAPAMRQQLEEAGGLTLIDDSYNASPDSVRSALEVLAGRKVTGKRAAVLADMLELGSLSQQGHFQSGRHARELGIEVLVAVGPLSKDTAAGFGPGAVWFATNGEAIAYLKEHLSPGDAVLVKGSRGMHTEEIVAALKGEA</sequence>
<evidence type="ECO:0000256" key="4">
    <source>
        <dbReference type="ARBA" id="ARBA00022741"/>
    </source>
</evidence>
<dbReference type="NCBIfam" id="TIGR01143">
    <property type="entry name" value="murF"/>
    <property type="match status" value="1"/>
</dbReference>
<dbReference type="InterPro" id="IPR051046">
    <property type="entry name" value="MurCDEF_CellWall_CoF430Synth"/>
</dbReference>
<dbReference type="Gene3D" id="3.40.1390.10">
    <property type="entry name" value="MurE/MurF, N-terminal domain"/>
    <property type="match status" value="1"/>
</dbReference>
<comment type="caution">
    <text evidence="14">The sequence shown here is derived from an EMBL/GenBank/DDBJ whole genome shotgun (WGS) entry which is preliminary data.</text>
</comment>
<keyword evidence="7 10" id="KW-0573">Peptidoglycan synthesis</keyword>
<comment type="function">
    <text evidence="10 11">Involved in cell wall formation. Catalyzes the final step in the synthesis of UDP-N-acetylmuramoyl-pentapeptide, the precursor of murein.</text>
</comment>
<dbReference type="Gene3D" id="3.90.190.20">
    <property type="entry name" value="Mur ligase, C-terminal domain"/>
    <property type="match status" value="1"/>
</dbReference>
<dbReference type="Pfam" id="PF08245">
    <property type="entry name" value="Mur_ligase_M"/>
    <property type="match status" value="1"/>
</dbReference>
<evidence type="ECO:0000256" key="1">
    <source>
        <dbReference type="ARBA" id="ARBA00022490"/>
    </source>
</evidence>
<dbReference type="InterPro" id="IPR013221">
    <property type="entry name" value="Mur_ligase_cen"/>
</dbReference>
<accession>A0A9D1YCN4</accession>
<evidence type="ECO:0000256" key="10">
    <source>
        <dbReference type="HAMAP-Rule" id="MF_02019"/>
    </source>
</evidence>
<feature type="domain" description="Mur ligase central" evidence="13">
    <location>
        <begin position="107"/>
        <end position="294"/>
    </location>
</feature>
<dbReference type="InterPro" id="IPR004101">
    <property type="entry name" value="Mur_ligase_C"/>
</dbReference>
<comment type="subcellular location">
    <subcellularLocation>
        <location evidence="10 11">Cytoplasm</location>
    </subcellularLocation>
</comment>
<organism evidence="14 15">
    <name type="scientific">Candidatus Acutalibacter pullistercoris</name>
    <dbReference type="NCBI Taxonomy" id="2838418"/>
    <lineage>
        <taxon>Bacteria</taxon>
        <taxon>Bacillati</taxon>
        <taxon>Bacillota</taxon>
        <taxon>Clostridia</taxon>
        <taxon>Eubacteriales</taxon>
        <taxon>Acutalibacteraceae</taxon>
        <taxon>Acutalibacter</taxon>
    </lineage>
</organism>
<evidence type="ECO:0000256" key="11">
    <source>
        <dbReference type="RuleBase" id="RU004136"/>
    </source>
</evidence>
<dbReference type="PANTHER" id="PTHR43024">
    <property type="entry name" value="UDP-N-ACETYLMURAMOYL-TRIPEPTIDE--D-ALANYL-D-ALANINE LIGASE"/>
    <property type="match status" value="1"/>
</dbReference>
<dbReference type="GO" id="GO:0005737">
    <property type="term" value="C:cytoplasm"/>
    <property type="evidence" value="ECO:0007669"/>
    <property type="project" value="UniProtKB-SubCell"/>
</dbReference>
<dbReference type="SUPFAM" id="SSF53623">
    <property type="entry name" value="MurD-like peptide ligases, catalytic domain"/>
    <property type="match status" value="1"/>
</dbReference>
<keyword evidence="1 10" id="KW-0963">Cytoplasm</keyword>
<keyword evidence="2 10" id="KW-0436">Ligase</keyword>
<dbReference type="SUPFAM" id="SSF53244">
    <property type="entry name" value="MurD-like peptide ligases, peptide-binding domain"/>
    <property type="match status" value="1"/>
</dbReference>
<dbReference type="Gene3D" id="3.40.1190.10">
    <property type="entry name" value="Mur-like, catalytic domain"/>
    <property type="match status" value="1"/>
</dbReference>
<name>A0A9D1YCN4_9FIRM</name>
<reference evidence="14" key="1">
    <citation type="journal article" date="2021" name="PeerJ">
        <title>Extensive microbial diversity within the chicken gut microbiome revealed by metagenomics and culture.</title>
        <authorList>
            <person name="Gilroy R."/>
            <person name="Ravi A."/>
            <person name="Getino M."/>
            <person name="Pursley I."/>
            <person name="Horton D.L."/>
            <person name="Alikhan N.F."/>
            <person name="Baker D."/>
            <person name="Gharbi K."/>
            <person name="Hall N."/>
            <person name="Watson M."/>
            <person name="Adriaenssens E.M."/>
            <person name="Foster-Nyarko E."/>
            <person name="Jarju S."/>
            <person name="Secka A."/>
            <person name="Antonio M."/>
            <person name="Oren A."/>
            <person name="Chaudhuri R.R."/>
            <person name="La Ragione R."/>
            <person name="Hildebrand F."/>
            <person name="Pallen M.J."/>
        </authorList>
    </citation>
    <scope>NUCLEOTIDE SEQUENCE</scope>
    <source>
        <strain evidence="14">1282</strain>
    </source>
</reference>
<dbReference type="GO" id="GO:0051301">
    <property type="term" value="P:cell division"/>
    <property type="evidence" value="ECO:0007669"/>
    <property type="project" value="UniProtKB-KW"/>
</dbReference>
<reference evidence="14" key="2">
    <citation type="submission" date="2021-04" db="EMBL/GenBank/DDBJ databases">
        <authorList>
            <person name="Gilroy R."/>
        </authorList>
    </citation>
    <scope>NUCLEOTIDE SEQUENCE</scope>
    <source>
        <strain evidence="14">1282</strain>
    </source>
</reference>
<dbReference type="InterPro" id="IPR036565">
    <property type="entry name" value="Mur-like_cat_sf"/>
</dbReference>
<gene>
    <name evidence="10" type="primary">murF</name>
    <name evidence="14" type="ORF">H9838_04245</name>
</gene>
<dbReference type="PANTHER" id="PTHR43024:SF1">
    <property type="entry name" value="UDP-N-ACETYLMURAMOYL-TRIPEPTIDE--D-ALANYL-D-ALANINE LIGASE"/>
    <property type="match status" value="1"/>
</dbReference>
<evidence type="ECO:0000313" key="15">
    <source>
        <dbReference type="Proteomes" id="UP000823915"/>
    </source>
</evidence>
<dbReference type="HAMAP" id="MF_02019">
    <property type="entry name" value="MurF"/>
    <property type="match status" value="1"/>
</dbReference>
<dbReference type="InterPro" id="IPR005863">
    <property type="entry name" value="UDP-N-AcMur_synth"/>
</dbReference>
<comment type="pathway">
    <text evidence="10 11">Cell wall biogenesis; peptidoglycan biosynthesis.</text>
</comment>
<dbReference type="GO" id="GO:0047480">
    <property type="term" value="F:UDP-N-acetylmuramoyl-tripeptide-D-alanyl-D-alanine ligase activity"/>
    <property type="evidence" value="ECO:0007669"/>
    <property type="project" value="UniProtKB-UniRule"/>
</dbReference>
<dbReference type="Proteomes" id="UP000823915">
    <property type="component" value="Unassembled WGS sequence"/>
</dbReference>
<dbReference type="SUPFAM" id="SSF63418">
    <property type="entry name" value="MurE/MurF N-terminal domain"/>
    <property type="match status" value="1"/>
</dbReference>
<dbReference type="GO" id="GO:0009252">
    <property type="term" value="P:peptidoglycan biosynthetic process"/>
    <property type="evidence" value="ECO:0007669"/>
    <property type="project" value="UniProtKB-UniRule"/>
</dbReference>
<evidence type="ECO:0000259" key="13">
    <source>
        <dbReference type="Pfam" id="PF08245"/>
    </source>
</evidence>